<comment type="similarity">
    <text evidence="1">Belongs to the membrane fusion protein (MFP) (TC 8.A.1) family.</text>
</comment>
<keyword evidence="6" id="KW-1185">Reference proteome</keyword>
<dbReference type="GO" id="GO:0015562">
    <property type="term" value="F:efflux transmembrane transporter activity"/>
    <property type="evidence" value="ECO:0007669"/>
    <property type="project" value="TreeGrafter"/>
</dbReference>
<dbReference type="Gene3D" id="2.40.30.170">
    <property type="match status" value="1"/>
</dbReference>
<feature type="signal peptide" evidence="3">
    <location>
        <begin position="1"/>
        <end position="21"/>
    </location>
</feature>
<evidence type="ECO:0000259" key="4">
    <source>
        <dbReference type="Pfam" id="PF25917"/>
    </source>
</evidence>
<organism evidence="5 6">
    <name type="scientific">Gemmobacter aquatilis</name>
    <dbReference type="NCBI Taxonomy" id="933059"/>
    <lineage>
        <taxon>Bacteria</taxon>
        <taxon>Pseudomonadati</taxon>
        <taxon>Pseudomonadota</taxon>
        <taxon>Alphaproteobacteria</taxon>
        <taxon>Rhodobacterales</taxon>
        <taxon>Paracoccaceae</taxon>
        <taxon>Gemmobacter</taxon>
    </lineage>
</organism>
<dbReference type="Gene3D" id="2.40.420.20">
    <property type="match status" value="1"/>
</dbReference>
<dbReference type="GO" id="GO:1990281">
    <property type="term" value="C:efflux pump complex"/>
    <property type="evidence" value="ECO:0007669"/>
    <property type="project" value="TreeGrafter"/>
</dbReference>
<dbReference type="PANTHER" id="PTHR30469:SF38">
    <property type="entry name" value="HLYD FAMILY SECRETION PROTEIN"/>
    <property type="match status" value="1"/>
</dbReference>
<sequence>MPHARYSLTFGLLLLAAPLGAEPLPVRLVTALPDAAQRDALFTGTIEPLDDFASAFRDSGRLIAVPVREGDRVVAGQELARIDPTQADAALRAAQAALTGAEAALRQAQQARDRAEGLLSRGAGTRADLDAATEALLAAVSGRDQAAAALTKARSNQRDTVLRAPQAGTVTARSGEPGQVVEAGQAVVQIAADTGLEAVFNAPDAVDLEAFLGHPVTLSFIDRPEVTLPAAISEVAPLVDAATGSVKVKARVDGMLPEGMAFGSAVVGKIGLPLPGGMSLPWTALTTQGGKPAVWVVDPASMTVTLTPVVVADYGAAVVRLSGGLEPGALVVTEGSQLLYPGRAVIKVEDAQ</sequence>
<gene>
    <name evidence="5" type="ORF">SAMN04488103_10834</name>
</gene>
<dbReference type="Gene3D" id="2.40.50.100">
    <property type="match status" value="1"/>
</dbReference>
<dbReference type="InterPro" id="IPR006143">
    <property type="entry name" value="RND_pump_MFP"/>
</dbReference>
<evidence type="ECO:0000313" key="5">
    <source>
        <dbReference type="EMBL" id="SEN81372.1"/>
    </source>
</evidence>
<protein>
    <submittedName>
        <fullName evidence="5">RND family efflux transporter, MFP subunit</fullName>
    </submittedName>
</protein>
<dbReference type="SUPFAM" id="SSF111369">
    <property type="entry name" value="HlyD-like secretion proteins"/>
    <property type="match status" value="1"/>
</dbReference>
<dbReference type="Pfam" id="PF25917">
    <property type="entry name" value="BSH_RND"/>
    <property type="match status" value="1"/>
</dbReference>
<dbReference type="Gene3D" id="1.10.287.470">
    <property type="entry name" value="Helix hairpin bin"/>
    <property type="match status" value="1"/>
</dbReference>
<dbReference type="STRING" id="933059.SAMN04488103_10834"/>
<evidence type="ECO:0000256" key="1">
    <source>
        <dbReference type="ARBA" id="ARBA00009477"/>
    </source>
</evidence>
<evidence type="ECO:0000313" key="6">
    <source>
        <dbReference type="Proteomes" id="UP000198761"/>
    </source>
</evidence>
<dbReference type="PANTHER" id="PTHR30469">
    <property type="entry name" value="MULTIDRUG RESISTANCE PROTEIN MDTA"/>
    <property type="match status" value="1"/>
</dbReference>
<dbReference type="RefSeq" id="WP_175482113.1">
    <property type="nucleotide sequence ID" value="NZ_FOCE01000008.1"/>
</dbReference>
<dbReference type="InterPro" id="IPR058625">
    <property type="entry name" value="MdtA-like_BSH"/>
</dbReference>
<dbReference type="NCBIfam" id="TIGR01730">
    <property type="entry name" value="RND_mfp"/>
    <property type="match status" value="1"/>
</dbReference>
<feature type="domain" description="Multidrug resistance protein MdtA-like barrel-sandwich hybrid" evidence="4">
    <location>
        <begin position="59"/>
        <end position="187"/>
    </location>
</feature>
<proteinExistence type="inferred from homology"/>
<name>A0A1H8JL17_9RHOB</name>
<keyword evidence="2" id="KW-0175">Coiled coil</keyword>
<accession>A0A1H8JL17</accession>
<keyword evidence="3" id="KW-0732">Signal</keyword>
<dbReference type="Proteomes" id="UP000198761">
    <property type="component" value="Unassembled WGS sequence"/>
</dbReference>
<reference evidence="5 6" key="1">
    <citation type="submission" date="2016-10" db="EMBL/GenBank/DDBJ databases">
        <authorList>
            <person name="de Groot N.N."/>
        </authorList>
    </citation>
    <scope>NUCLEOTIDE SEQUENCE [LARGE SCALE GENOMIC DNA]</scope>
    <source>
        <strain evidence="5 6">DSM 3857</strain>
    </source>
</reference>
<feature type="coiled-coil region" evidence="2">
    <location>
        <begin position="91"/>
        <end position="121"/>
    </location>
</feature>
<feature type="chain" id="PRO_5011651648" evidence="3">
    <location>
        <begin position="22"/>
        <end position="352"/>
    </location>
</feature>
<evidence type="ECO:0000256" key="3">
    <source>
        <dbReference type="SAM" id="SignalP"/>
    </source>
</evidence>
<dbReference type="AlphaFoldDB" id="A0A1H8JL17"/>
<evidence type="ECO:0000256" key="2">
    <source>
        <dbReference type="SAM" id="Coils"/>
    </source>
</evidence>
<dbReference type="EMBL" id="FOCE01000008">
    <property type="protein sequence ID" value="SEN81372.1"/>
    <property type="molecule type" value="Genomic_DNA"/>
</dbReference>